<dbReference type="InterPro" id="IPR000420">
    <property type="entry name" value="Yeast_PIR_rpt"/>
</dbReference>
<reference evidence="4" key="1">
    <citation type="submission" date="2020-11" db="EMBL/GenBank/DDBJ databases">
        <title>Kefir isolates.</title>
        <authorList>
            <person name="Marcisauskas S."/>
            <person name="Kim Y."/>
            <person name="Blasche S."/>
        </authorList>
    </citation>
    <scope>NUCLEOTIDE SEQUENCE</scope>
    <source>
        <strain evidence="4">Olga-1</strain>
    </source>
</reference>
<dbReference type="AlphaFoldDB" id="A0A9P7BHG6"/>
<comment type="caution">
    <text evidence="4">The sequence shown here is derived from an EMBL/GenBank/DDBJ whole genome shotgun (WGS) entry which is preliminary data.</text>
</comment>
<keyword evidence="5" id="KW-1185">Reference proteome</keyword>
<evidence type="ECO:0000256" key="1">
    <source>
        <dbReference type="ARBA" id="ARBA00004196"/>
    </source>
</evidence>
<evidence type="ECO:0000256" key="3">
    <source>
        <dbReference type="SAM" id="MobiDB-lite"/>
    </source>
</evidence>
<name>A0A9P7BHG6_9ASCO</name>
<evidence type="ECO:0000313" key="4">
    <source>
        <dbReference type="EMBL" id="KAG0690004.1"/>
    </source>
</evidence>
<protein>
    <submittedName>
        <fullName evidence="4">Uncharacterized protein</fullName>
    </submittedName>
</protein>
<dbReference type="PROSITE" id="PS50256">
    <property type="entry name" value="PIR_REPEAT_2"/>
    <property type="match status" value="1"/>
</dbReference>
<comment type="subcellular location">
    <subcellularLocation>
        <location evidence="1">Cell envelope</location>
    </subcellularLocation>
</comment>
<evidence type="ECO:0000313" key="5">
    <source>
        <dbReference type="Proteomes" id="UP000697127"/>
    </source>
</evidence>
<sequence length="83" mass="8165">MLTDVTCISVNFASAADVLTQIGDGQIQGATTENQSTTATATETSSSTAVETETSTLSQYSNAAPRAIVGGGVAALAGLAALL</sequence>
<keyword evidence="2" id="KW-0732">Signal</keyword>
<feature type="region of interest" description="Disordered" evidence="3">
    <location>
        <begin position="30"/>
        <end position="53"/>
    </location>
</feature>
<accession>A0A9P7BHG6</accession>
<dbReference type="EMBL" id="PUHW01000050">
    <property type="protein sequence ID" value="KAG0690004.1"/>
    <property type="molecule type" value="Genomic_DNA"/>
</dbReference>
<evidence type="ECO:0000256" key="2">
    <source>
        <dbReference type="ARBA" id="ARBA00022729"/>
    </source>
</evidence>
<organism evidence="4 5">
    <name type="scientific">Pichia californica</name>
    <dbReference type="NCBI Taxonomy" id="460514"/>
    <lineage>
        <taxon>Eukaryota</taxon>
        <taxon>Fungi</taxon>
        <taxon>Dikarya</taxon>
        <taxon>Ascomycota</taxon>
        <taxon>Saccharomycotina</taxon>
        <taxon>Pichiomycetes</taxon>
        <taxon>Pichiales</taxon>
        <taxon>Pichiaceae</taxon>
        <taxon>Pichia</taxon>
    </lineage>
</organism>
<dbReference type="Proteomes" id="UP000697127">
    <property type="component" value="Unassembled WGS sequence"/>
</dbReference>
<gene>
    <name evidence="4" type="ORF">C6P40_004055</name>
</gene>
<dbReference type="GO" id="GO:0005199">
    <property type="term" value="F:structural constituent of cell wall"/>
    <property type="evidence" value="ECO:0007669"/>
    <property type="project" value="InterPro"/>
</dbReference>
<proteinExistence type="predicted"/>